<dbReference type="Proteomes" id="UP000502065">
    <property type="component" value="Chromosome"/>
</dbReference>
<proteinExistence type="predicted"/>
<dbReference type="SUPFAM" id="SSF82866">
    <property type="entry name" value="Multidrug efflux transporter AcrB transmembrane domain"/>
    <property type="match status" value="2"/>
</dbReference>
<feature type="transmembrane region" description="Helical" evidence="2">
    <location>
        <begin position="379"/>
        <end position="396"/>
    </location>
</feature>
<evidence type="ECO:0000313" key="3">
    <source>
        <dbReference type="EMBL" id="QKE24978.1"/>
    </source>
</evidence>
<reference evidence="3 4" key="1">
    <citation type="submission" date="2018-07" db="EMBL/GenBank/DDBJ databases">
        <title>Identification of phenol metabolism pathways in Arcobacter.</title>
        <authorList>
            <person name="Miller W.G."/>
            <person name="Yee E."/>
            <person name="Bono J.L."/>
        </authorList>
    </citation>
    <scope>NUCLEOTIDE SEQUENCE [LARGE SCALE GENOMIC DNA]</scope>
    <source>
        <strain evidence="3 4">W63</strain>
    </source>
</reference>
<keyword evidence="1" id="KW-0175">Coiled coil</keyword>
<feature type="transmembrane region" description="Helical" evidence="2">
    <location>
        <begin position="625"/>
        <end position="644"/>
    </location>
</feature>
<organism evidence="3 4">
    <name type="scientific">Arcobacter aquimarinus</name>
    <dbReference type="NCBI Taxonomy" id="1315211"/>
    <lineage>
        <taxon>Bacteria</taxon>
        <taxon>Pseudomonadati</taxon>
        <taxon>Campylobacterota</taxon>
        <taxon>Epsilonproteobacteria</taxon>
        <taxon>Campylobacterales</taxon>
        <taxon>Arcobacteraceae</taxon>
        <taxon>Arcobacter</taxon>
    </lineage>
</organism>
<feature type="transmembrane region" description="Helical" evidence="2">
    <location>
        <begin position="656"/>
        <end position="673"/>
    </location>
</feature>
<feature type="transmembrane region" description="Helical" evidence="2">
    <location>
        <begin position="276"/>
        <end position="294"/>
    </location>
</feature>
<name>A0AAE7B088_9BACT</name>
<protein>
    <submittedName>
        <fullName evidence="3">Membrane protein</fullName>
    </submittedName>
</protein>
<evidence type="ECO:0000313" key="4">
    <source>
        <dbReference type="Proteomes" id="UP000502065"/>
    </source>
</evidence>
<evidence type="ECO:0000256" key="1">
    <source>
        <dbReference type="SAM" id="Coils"/>
    </source>
</evidence>
<dbReference type="AlphaFoldDB" id="A0AAE7B088"/>
<dbReference type="EMBL" id="CP030944">
    <property type="protein sequence ID" value="QKE24978.1"/>
    <property type="molecule type" value="Genomic_DNA"/>
</dbReference>
<evidence type="ECO:0000256" key="2">
    <source>
        <dbReference type="SAM" id="Phobius"/>
    </source>
</evidence>
<feature type="transmembrane region" description="Helical" evidence="2">
    <location>
        <begin position="251"/>
        <end position="270"/>
    </location>
</feature>
<feature type="transmembrane region" description="Helical" evidence="2">
    <location>
        <begin position="226"/>
        <end position="244"/>
    </location>
</feature>
<accession>A0AAE7B088</accession>
<feature type="transmembrane region" description="Helical" evidence="2">
    <location>
        <begin position="600"/>
        <end position="619"/>
    </location>
</feature>
<feature type="transmembrane region" description="Helical" evidence="2">
    <location>
        <begin position="339"/>
        <end position="358"/>
    </location>
</feature>
<keyword evidence="2" id="KW-0812">Transmembrane</keyword>
<dbReference type="KEGG" id="aaqi:AAQM_0198"/>
<feature type="coiled-coil region" evidence="1">
    <location>
        <begin position="76"/>
        <end position="103"/>
    </location>
</feature>
<keyword evidence="2" id="KW-1133">Transmembrane helix</keyword>
<feature type="transmembrane region" description="Helical" evidence="2">
    <location>
        <begin position="679"/>
        <end position="700"/>
    </location>
</feature>
<dbReference type="RefSeq" id="WP_129094075.1">
    <property type="nucleotide sequence ID" value="NZ_CBCSAE010000003.1"/>
</dbReference>
<keyword evidence="2" id="KW-0472">Membrane</keyword>
<feature type="transmembrane region" description="Helical" evidence="2">
    <location>
        <begin position="576"/>
        <end position="593"/>
    </location>
</feature>
<sequence>MFKSTNYINSFILIVLVALVIYFDSFKTISTQIQTILPNSEQKELLKKFNEFQNSKKILLFVEGLEKDSLNKLKIIENELLKINGLKLEKNQTNKNFQKFQEDYKFYINNFDKNSLINLDIDSKLEELRFNLLNANFSYFFDKNDPLSLLEKNKIERNYSLKNGQLIIKDLGYLSIFTINNSINSISQYEDIYDSIQSKTNMYENIKIFSPIFYFVENSRIIQQDVRTIILFSTITLILLYILILRDIKLLINSFITLSSSILLALFISSFLFKELSIFVIVFGISISTVAIDYMFHHYVHNHYEKKKKFNKQVFLGMFTTVGGFFIISFISFDLIKQICYFSIVSLIFSYLQFSFLYPKIGFIYTKRKNINFHLFSKIKPSIIILFSIILILISLNQINFDSNLKNLDVENKKLNQLENFFNEKLTNQDNIPVLIKGNSINSLIKNSKILKNKYPNAFIPLSTLITEEEFLERKEFLKQININSIKTQLEKKSLDFGFKENFFDTTYRYDLKKPDYTLEDISNLGLEILAFKNYLITYANVPKNQENEFYKYDFVESLSVKKMFEASLNSIYKELILYGSLTILFIIIMVFISSKKNYLHTLSYIIFPFSLILLLSFFTSFNILHFFMLFIILSISIDYGIYMGSLNINQNNNEAILYSLLSTFAGFGVLIFSNINALFSIGITATIGILAITILLIILKRSK</sequence>
<feature type="transmembrane region" description="Helical" evidence="2">
    <location>
        <begin position="7"/>
        <end position="23"/>
    </location>
</feature>
<gene>
    <name evidence="3" type="ORF">AAQM_0198</name>
</gene>
<keyword evidence="4" id="KW-1185">Reference proteome</keyword>
<feature type="transmembrane region" description="Helical" evidence="2">
    <location>
        <begin position="314"/>
        <end position="333"/>
    </location>
</feature>